<dbReference type="PANTHER" id="PTHR11618:SF4">
    <property type="entry name" value="TRANSCRIPTION FACTOR IIIB 90 KDA SUBUNIT"/>
    <property type="match status" value="1"/>
</dbReference>
<gene>
    <name evidence="12" type="primary">BRF1</name>
    <name evidence="12" type="ORF">SLS56_001083</name>
</gene>
<name>A0ABR3TAD0_9PEZI</name>
<evidence type="ECO:0000256" key="5">
    <source>
        <dbReference type="ARBA" id="ARBA00022833"/>
    </source>
</evidence>
<evidence type="ECO:0000256" key="3">
    <source>
        <dbReference type="ARBA" id="ARBA00022723"/>
    </source>
</evidence>
<evidence type="ECO:0000256" key="6">
    <source>
        <dbReference type="ARBA" id="ARBA00023015"/>
    </source>
</evidence>
<evidence type="ECO:0000256" key="2">
    <source>
        <dbReference type="ARBA" id="ARBA00010857"/>
    </source>
</evidence>
<dbReference type="Pfam" id="PF07741">
    <property type="entry name" value="BRF1"/>
    <property type="match status" value="1"/>
</dbReference>
<evidence type="ECO:0000259" key="11">
    <source>
        <dbReference type="SMART" id="SM00385"/>
    </source>
</evidence>
<feature type="compositionally biased region" description="Basic and acidic residues" evidence="10">
    <location>
        <begin position="9"/>
        <end position="22"/>
    </location>
</feature>
<feature type="compositionally biased region" description="Acidic residues" evidence="10">
    <location>
        <begin position="675"/>
        <end position="699"/>
    </location>
</feature>
<evidence type="ECO:0000256" key="7">
    <source>
        <dbReference type="ARBA" id="ARBA00023159"/>
    </source>
</evidence>
<keyword evidence="9" id="KW-0539">Nucleus</keyword>
<dbReference type="InterPro" id="IPR013763">
    <property type="entry name" value="Cyclin-like_dom"/>
</dbReference>
<accession>A0ABR3TAD0</accession>
<evidence type="ECO:0000313" key="12">
    <source>
        <dbReference type="EMBL" id="KAL1636500.1"/>
    </source>
</evidence>
<feature type="compositionally biased region" description="Polar residues" evidence="10">
    <location>
        <begin position="360"/>
        <end position="369"/>
    </location>
</feature>
<feature type="compositionally biased region" description="Polar residues" evidence="10">
    <location>
        <begin position="614"/>
        <end position="627"/>
    </location>
</feature>
<reference evidence="12 13" key="1">
    <citation type="submission" date="2024-02" db="EMBL/GenBank/DDBJ databases">
        <title>De novo assembly and annotation of 12 fungi associated with fruit tree decline syndrome in Ontario, Canada.</title>
        <authorList>
            <person name="Sulman M."/>
            <person name="Ellouze W."/>
            <person name="Ilyukhin E."/>
        </authorList>
    </citation>
    <scope>NUCLEOTIDE SEQUENCE [LARGE SCALE GENOMIC DNA]</scope>
    <source>
        <strain evidence="12 13">M1-105</strain>
    </source>
</reference>
<keyword evidence="13" id="KW-1185">Reference proteome</keyword>
<dbReference type="InterPro" id="IPR036915">
    <property type="entry name" value="Cyclin-like_sf"/>
</dbReference>
<keyword evidence="4" id="KW-0863">Zinc-finger</keyword>
<dbReference type="Pfam" id="PF00382">
    <property type="entry name" value="TFIIB"/>
    <property type="match status" value="2"/>
</dbReference>
<feature type="region of interest" description="Disordered" evidence="10">
    <location>
        <begin position="326"/>
        <end position="383"/>
    </location>
</feature>
<evidence type="ECO:0000256" key="8">
    <source>
        <dbReference type="ARBA" id="ARBA00023163"/>
    </source>
</evidence>
<evidence type="ECO:0000256" key="1">
    <source>
        <dbReference type="ARBA" id="ARBA00004123"/>
    </source>
</evidence>
<feature type="region of interest" description="Disordered" evidence="10">
    <location>
        <begin position="1"/>
        <end position="46"/>
    </location>
</feature>
<feature type="compositionally biased region" description="Low complexity" evidence="10">
    <location>
        <begin position="656"/>
        <end position="673"/>
    </location>
</feature>
<dbReference type="Gene3D" id="1.10.472.10">
    <property type="entry name" value="Cyclin-like"/>
    <property type="match status" value="2"/>
</dbReference>
<evidence type="ECO:0000256" key="10">
    <source>
        <dbReference type="SAM" id="MobiDB-lite"/>
    </source>
</evidence>
<keyword evidence="8" id="KW-0804">Transcription</keyword>
<dbReference type="Proteomes" id="UP001521116">
    <property type="component" value="Unassembled WGS sequence"/>
</dbReference>
<keyword evidence="7" id="KW-0010">Activator</keyword>
<feature type="domain" description="Cyclin-like" evidence="11">
    <location>
        <begin position="122"/>
        <end position="205"/>
    </location>
</feature>
<comment type="subcellular location">
    <subcellularLocation>
        <location evidence="1">Nucleus</location>
    </subcellularLocation>
</comment>
<comment type="caution">
    <text evidence="12">The sequence shown here is derived from an EMBL/GenBank/DDBJ whole genome shotgun (WGS) entry which is preliminary data.</text>
</comment>
<dbReference type="Gene3D" id="1.20.5.650">
    <property type="entry name" value="Single helix bin"/>
    <property type="match status" value="1"/>
</dbReference>
<keyword evidence="6" id="KW-0805">Transcription regulation</keyword>
<feature type="compositionally biased region" description="Acidic residues" evidence="10">
    <location>
        <begin position="709"/>
        <end position="718"/>
    </location>
</feature>
<feature type="domain" description="Cyclin-like" evidence="11">
    <location>
        <begin position="225"/>
        <end position="310"/>
    </location>
</feature>
<organism evidence="12 13">
    <name type="scientific">Neofusicoccum ribis</name>
    <dbReference type="NCBI Taxonomy" id="45134"/>
    <lineage>
        <taxon>Eukaryota</taxon>
        <taxon>Fungi</taxon>
        <taxon>Dikarya</taxon>
        <taxon>Ascomycota</taxon>
        <taxon>Pezizomycotina</taxon>
        <taxon>Dothideomycetes</taxon>
        <taxon>Dothideomycetes incertae sedis</taxon>
        <taxon>Botryosphaeriales</taxon>
        <taxon>Botryosphaeriaceae</taxon>
        <taxon>Neofusicoccum</taxon>
    </lineage>
</organism>
<evidence type="ECO:0000256" key="9">
    <source>
        <dbReference type="ARBA" id="ARBA00023242"/>
    </source>
</evidence>
<dbReference type="EMBL" id="JAJVDC020000006">
    <property type="protein sequence ID" value="KAL1636500.1"/>
    <property type="molecule type" value="Genomic_DNA"/>
</dbReference>
<dbReference type="InterPro" id="IPR013150">
    <property type="entry name" value="TFIIB_cyclin"/>
</dbReference>
<dbReference type="SUPFAM" id="SSF47954">
    <property type="entry name" value="Cyclin-like"/>
    <property type="match status" value="2"/>
</dbReference>
<sequence length="718" mass="79089">MSAVPRPRPPRERLSSLKDAGKTRPVGALPPRQKPKRQTCCSNPTPEDMDGVMVCTSCGNVINESHIVSEVTFGETSSGAAMVQGGFVGDEQRHANTMGASARRLGLTGGEGRSTAESNGQDAIRGLMTALRMIGEGFEGQAMNIYRLAAKERFTHGRRPIVIAACCLYYVCRTKPGNKYLLIDFAEKIKLNVFKLGETYKELLAKLFIADPSRKAEYVSLEPEPLIKKYVDKLEFGEVGGRKVADDAVKILKRMKRDWMVEGRQPAGVCGACIILAARMNNFRRTVREVVYVVKVADMTIAKRLVEFKRTQSGQLTVDEFRQRYADLPEEKEPPSVYQARERASKRRKLTEAEQAAENMLSQPGSRQASVAPGPSQEPRRDADGFLIPAVPASVPIDPSLLAATNLAAEEMQAGEGTSEKKKPGRPRKKKDPPPPVAEEDLQVEQEIEEEIENILHDPEVNKVEDANFALVEARSKALANHMRGEQRAPETEIVEDHEFDDDPEVANCLLSPAEIAIKERIWVTHNHDWLREQQAKLLKKALEEANGGPKKKKPRKKQPQLGDMSEYARESPIGSAVEGMQRMGQRRGKGYTRHINYEKLNALFPTMGGSEPEASQTSSSRPSNAGSPAPTEMSVEYEEEPLDGPVGPRAGNALATPSATQQSQGASQQQATVIEDDDEEDDDEESEGEADQDVDATAEDVGLAGLNDEGDFEDDWM</sequence>
<dbReference type="SMART" id="SM00385">
    <property type="entry name" value="CYCLIN"/>
    <property type="match status" value="2"/>
</dbReference>
<evidence type="ECO:0000256" key="4">
    <source>
        <dbReference type="ARBA" id="ARBA00022771"/>
    </source>
</evidence>
<evidence type="ECO:0000313" key="13">
    <source>
        <dbReference type="Proteomes" id="UP001521116"/>
    </source>
</evidence>
<keyword evidence="5" id="KW-0862">Zinc</keyword>
<protein>
    <submittedName>
        <fullName evidence="12">Transcription factor TFIIIB subunit brf1</fullName>
    </submittedName>
</protein>
<feature type="region of interest" description="Disordered" evidence="10">
    <location>
        <begin position="541"/>
        <end position="718"/>
    </location>
</feature>
<feature type="compositionally biased region" description="Basic residues" evidence="10">
    <location>
        <begin position="550"/>
        <end position="559"/>
    </location>
</feature>
<keyword evidence="3" id="KW-0479">Metal-binding</keyword>
<proteinExistence type="inferred from homology"/>
<feature type="region of interest" description="Disordered" evidence="10">
    <location>
        <begin position="411"/>
        <end position="441"/>
    </location>
</feature>
<dbReference type="InterPro" id="IPR000812">
    <property type="entry name" value="TFIIB"/>
</dbReference>
<dbReference type="PANTHER" id="PTHR11618">
    <property type="entry name" value="TRANSCRIPTION INITIATION FACTOR IIB-RELATED"/>
    <property type="match status" value="1"/>
</dbReference>
<comment type="similarity">
    <text evidence="2">Belongs to the TFIIB family.</text>
</comment>
<dbReference type="InterPro" id="IPR011665">
    <property type="entry name" value="BRF1_TBP-bd_dom"/>
</dbReference>